<feature type="region of interest" description="Disordered" evidence="1">
    <location>
        <begin position="172"/>
        <end position="193"/>
    </location>
</feature>
<keyword evidence="4" id="KW-1185">Reference proteome</keyword>
<accession>A0A3L8PHL3</accession>
<comment type="caution">
    <text evidence="3">The sequence shown here is derived from an EMBL/GenBank/DDBJ whole genome shotgun (WGS) entry which is preliminary data.</text>
</comment>
<evidence type="ECO:0000256" key="1">
    <source>
        <dbReference type="SAM" id="MobiDB-lite"/>
    </source>
</evidence>
<sequence>MDGDSKRRAAHYRVGADETARAEHEPDEASEAEAGRDRRLEAQSLWVDQQIRAAMDRGEFDDLPYSGKPLPEHVLQRDPDWWLKQLVEREQVSGVLPPALQLRKDDAALDETLDRLGSELQVREELDSFNRRVIEARRQLLGGPPVVTSLRDVEAEVAAWRERAAERRRLAAERTRAQERQRSTRRRRWLRRR</sequence>
<feature type="compositionally biased region" description="Basic and acidic residues" evidence="1">
    <location>
        <begin position="14"/>
        <end position="24"/>
    </location>
</feature>
<dbReference type="Pfam" id="PF09350">
    <property type="entry name" value="DJC28_CD"/>
    <property type="match status" value="1"/>
</dbReference>
<proteinExistence type="predicted"/>
<dbReference type="OrthoDB" id="3395286at2"/>
<evidence type="ECO:0000313" key="4">
    <source>
        <dbReference type="Proteomes" id="UP000282515"/>
    </source>
</evidence>
<feature type="compositionally biased region" description="Basic residues" evidence="1">
    <location>
        <begin position="183"/>
        <end position="193"/>
    </location>
</feature>
<dbReference type="RefSeq" id="WP_121795389.1">
    <property type="nucleotide sequence ID" value="NZ_RDBF01000014.1"/>
</dbReference>
<evidence type="ECO:0000313" key="3">
    <source>
        <dbReference type="EMBL" id="RLV54745.1"/>
    </source>
</evidence>
<organism evidence="3 4">
    <name type="scientific">Aeromicrobium phragmitis</name>
    <dbReference type="NCBI Taxonomy" id="2478914"/>
    <lineage>
        <taxon>Bacteria</taxon>
        <taxon>Bacillati</taxon>
        <taxon>Actinomycetota</taxon>
        <taxon>Actinomycetes</taxon>
        <taxon>Propionibacteriales</taxon>
        <taxon>Nocardioidaceae</taxon>
        <taxon>Aeromicrobium</taxon>
    </lineage>
</organism>
<evidence type="ECO:0000259" key="2">
    <source>
        <dbReference type="Pfam" id="PF09350"/>
    </source>
</evidence>
<feature type="domain" description="DnaJ homologue subfamily C member 28 conserved" evidence="2">
    <location>
        <begin position="46"/>
        <end position="114"/>
    </location>
</feature>
<feature type="compositionally biased region" description="Basic and acidic residues" evidence="1">
    <location>
        <begin position="172"/>
        <end position="182"/>
    </location>
</feature>
<dbReference type="Proteomes" id="UP000282515">
    <property type="component" value="Unassembled WGS sequence"/>
</dbReference>
<dbReference type="InterPro" id="IPR018961">
    <property type="entry name" value="DnaJ_homolog_subfam-C_membr-28"/>
</dbReference>
<dbReference type="EMBL" id="RDBF01000014">
    <property type="protein sequence ID" value="RLV54745.1"/>
    <property type="molecule type" value="Genomic_DNA"/>
</dbReference>
<dbReference type="AlphaFoldDB" id="A0A3L8PHL3"/>
<gene>
    <name evidence="3" type="ORF">D9V41_14960</name>
</gene>
<protein>
    <submittedName>
        <fullName evidence="3">DUF1992 domain-containing protein</fullName>
    </submittedName>
</protein>
<name>A0A3L8PHL3_9ACTN</name>
<reference evidence="3 4" key="1">
    <citation type="submission" date="2018-10" db="EMBL/GenBank/DDBJ databases">
        <title>Aeromicrobium sp. 9W16Y-2 whole genome shotgun sequence.</title>
        <authorList>
            <person name="Li F."/>
        </authorList>
    </citation>
    <scope>NUCLEOTIDE SEQUENCE [LARGE SCALE GENOMIC DNA]</scope>
    <source>
        <strain evidence="3 4">9W16Y-2</strain>
    </source>
</reference>
<feature type="region of interest" description="Disordered" evidence="1">
    <location>
        <begin position="1"/>
        <end position="39"/>
    </location>
</feature>